<dbReference type="EMBL" id="BBLT01000002">
    <property type="protein sequence ID" value="GAL83783.1"/>
    <property type="molecule type" value="Genomic_DNA"/>
</dbReference>
<dbReference type="Pfam" id="PF00535">
    <property type="entry name" value="Glycos_transf_2"/>
    <property type="match status" value="1"/>
</dbReference>
<organism evidence="2 3">
    <name type="scientific">Sporocytophaga myxococcoides</name>
    <dbReference type="NCBI Taxonomy" id="153721"/>
    <lineage>
        <taxon>Bacteria</taxon>
        <taxon>Pseudomonadati</taxon>
        <taxon>Bacteroidota</taxon>
        <taxon>Cytophagia</taxon>
        <taxon>Cytophagales</taxon>
        <taxon>Cytophagaceae</taxon>
        <taxon>Sporocytophaga</taxon>
    </lineage>
</organism>
<dbReference type="RefSeq" id="WP_081990401.1">
    <property type="nucleotide sequence ID" value="NZ_BBLT01000002.1"/>
</dbReference>
<protein>
    <submittedName>
        <fullName evidence="2">Glycosyl transferase</fullName>
    </submittedName>
</protein>
<feature type="domain" description="Glycosyltransferase 2-like" evidence="1">
    <location>
        <begin position="5"/>
        <end position="127"/>
    </location>
</feature>
<dbReference type="PANTHER" id="PTHR22916:SF3">
    <property type="entry name" value="UDP-GLCNAC:BETAGAL BETA-1,3-N-ACETYLGLUCOSAMINYLTRANSFERASE-LIKE PROTEIN 1"/>
    <property type="match status" value="1"/>
</dbReference>
<comment type="caution">
    <text evidence="2">The sequence shown here is derived from an EMBL/GenBank/DDBJ whole genome shotgun (WGS) entry which is preliminary data.</text>
</comment>
<dbReference type="Proteomes" id="UP000030185">
    <property type="component" value="Unassembled WGS sequence"/>
</dbReference>
<keyword evidence="2" id="KW-0808">Transferase</keyword>
<dbReference type="PANTHER" id="PTHR22916">
    <property type="entry name" value="GLYCOSYLTRANSFERASE"/>
    <property type="match status" value="1"/>
</dbReference>
<dbReference type="InterPro" id="IPR001173">
    <property type="entry name" value="Glyco_trans_2-like"/>
</dbReference>
<gene>
    <name evidence="2" type="ORF">MYP_1011</name>
</gene>
<name>A0A098LCM1_9BACT</name>
<dbReference type="STRING" id="153721.MYP_1011"/>
<dbReference type="Gene3D" id="3.90.550.10">
    <property type="entry name" value="Spore Coat Polysaccharide Biosynthesis Protein SpsA, Chain A"/>
    <property type="match status" value="1"/>
</dbReference>
<dbReference type="GO" id="GO:0016758">
    <property type="term" value="F:hexosyltransferase activity"/>
    <property type="evidence" value="ECO:0007669"/>
    <property type="project" value="UniProtKB-ARBA"/>
</dbReference>
<dbReference type="OrthoDB" id="9815829at2"/>
<evidence type="ECO:0000313" key="3">
    <source>
        <dbReference type="Proteomes" id="UP000030185"/>
    </source>
</evidence>
<evidence type="ECO:0000259" key="1">
    <source>
        <dbReference type="Pfam" id="PF00535"/>
    </source>
</evidence>
<dbReference type="AlphaFoldDB" id="A0A098LCM1"/>
<reference evidence="2 3" key="1">
    <citation type="submission" date="2014-09" db="EMBL/GenBank/DDBJ databases">
        <title>Sporocytophaga myxococcoides PG-01 genome sequencing.</title>
        <authorList>
            <person name="Liu L."/>
            <person name="Gao P.J."/>
            <person name="Chen G.J."/>
            <person name="Wang L.S."/>
        </authorList>
    </citation>
    <scope>NUCLEOTIDE SEQUENCE [LARGE SCALE GENOMIC DNA]</scope>
    <source>
        <strain evidence="2 3">PG-01</strain>
    </source>
</reference>
<dbReference type="eggNOG" id="COG1215">
    <property type="taxonomic scope" value="Bacteria"/>
</dbReference>
<keyword evidence="3" id="KW-1185">Reference proteome</keyword>
<dbReference type="SUPFAM" id="SSF53448">
    <property type="entry name" value="Nucleotide-diphospho-sugar transferases"/>
    <property type="match status" value="1"/>
</dbReference>
<dbReference type="InterPro" id="IPR029044">
    <property type="entry name" value="Nucleotide-diphossugar_trans"/>
</dbReference>
<accession>A0A098LCM1</accession>
<sequence>MVKVSVLMAAYNSAKFIGEAIESILTQSFKSFELIIVNDGSTDLTEGVIQRYLHDERIRYHKNDHNKGLVYTRNRLLELASAEYIAIMDSDDIAHQERLLRQYKYLLNNPSVGIVGSWVQPVDENGQLIGMPWCSYDNPEGVYCSLLFQNFFANSSVLMKKASIPKEGYREEYPPAEDFDLWSRMLKQTKGYNLPETLVYYRIHNDNTSLVNECLTRSNAQKVIKNQLAELGIFPDQSGLELHMAIAKFEPNEIKENRIFEIKTWLEYLYETNKVVRKYDDNAFLNVLGKYWFRVCETRKAPSLGTYFKSGILRSKYDPGFKNYFKFLIKEIKMLKWR</sequence>
<proteinExistence type="predicted"/>
<evidence type="ECO:0000313" key="2">
    <source>
        <dbReference type="EMBL" id="GAL83783.1"/>
    </source>
</evidence>